<gene>
    <name evidence="5" type="ORF">ES676_06660</name>
</gene>
<dbReference type="Proteomes" id="UP000323324">
    <property type="component" value="Unassembled WGS sequence"/>
</dbReference>
<comment type="caution">
    <text evidence="5">The sequence shown here is derived from an EMBL/GenBank/DDBJ whole genome shotgun (WGS) entry which is preliminary data.</text>
</comment>
<dbReference type="GO" id="GO:0005886">
    <property type="term" value="C:plasma membrane"/>
    <property type="evidence" value="ECO:0007669"/>
    <property type="project" value="UniProtKB-SubCell"/>
</dbReference>
<reference evidence="5 6" key="1">
    <citation type="submission" date="2019-08" db="EMBL/GenBank/DDBJ databases">
        <title>Genomes of Antarctic Bizionia species.</title>
        <authorList>
            <person name="Bowman J.P."/>
        </authorList>
    </citation>
    <scope>NUCLEOTIDE SEQUENCE [LARGE SCALE GENOMIC DNA]</scope>
    <source>
        <strain evidence="5 6">HFD</strain>
    </source>
</reference>
<evidence type="ECO:0000256" key="4">
    <source>
        <dbReference type="ARBA" id="ARBA00023136"/>
    </source>
</evidence>
<dbReference type="InterPro" id="IPR009722">
    <property type="entry name" value="YjiK/CarP"/>
</dbReference>
<comment type="similarity">
    <text evidence="2">Belongs to the YjiK family.</text>
</comment>
<dbReference type="SUPFAM" id="SSF75011">
    <property type="entry name" value="3-carboxy-cis,cis-mucoante lactonizing enzyme"/>
    <property type="match status" value="1"/>
</dbReference>
<name>A0A8H2LEZ3_9FLAO</name>
<dbReference type="Pfam" id="PF06977">
    <property type="entry name" value="SdiA-regulated"/>
    <property type="match status" value="1"/>
</dbReference>
<evidence type="ECO:0000256" key="1">
    <source>
        <dbReference type="ARBA" id="ARBA00004236"/>
    </source>
</evidence>
<protein>
    <recommendedName>
        <fullName evidence="7">SdiA-regulated family protein</fullName>
    </recommendedName>
</protein>
<comment type="subcellular location">
    <subcellularLocation>
        <location evidence="1">Cell membrane</location>
    </subcellularLocation>
</comment>
<dbReference type="Gene3D" id="2.120.10.30">
    <property type="entry name" value="TolB, C-terminal domain"/>
    <property type="match status" value="1"/>
</dbReference>
<sequence length="296" mass="33215">MKKSSYLFVALLTIAIIGLGVAFNTSMPIVPTKTVKTNKLTKNSKPKKDYVVNTTWNLPKALKEVSGIAWLSPATFACIQDEDGSIYVYDITSKSIIKRIDFAGPGDYEGIAIVNKDAYIMRSDGILFEVTDFQSQDKKVTTFSTGFSIKHNMETLTYNNNTNRLITAPKDEGLKDKNFKSLYEIDLETKIRGVQPFLKIDMNAEAFNTFRKKKAEKTFNPSDAAIHPETKDIYILEGKHPKLVIFTPEGDIKKVIRLNKDEFPQPEGITFSEDGLLYISNEAHKGPATLLEVTIK</sequence>
<dbReference type="InterPro" id="IPR011042">
    <property type="entry name" value="6-blade_b-propeller_TolB-like"/>
</dbReference>
<keyword evidence="6" id="KW-1185">Reference proteome</keyword>
<keyword evidence="3" id="KW-1003">Cell membrane</keyword>
<keyword evidence="4" id="KW-0472">Membrane</keyword>
<accession>A0A8H2LEZ3</accession>
<evidence type="ECO:0000256" key="3">
    <source>
        <dbReference type="ARBA" id="ARBA00022475"/>
    </source>
</evidence>
<evidence type="ECO:0000313" key="6">
    <source>
        <dbReference type="Proteomes" id="UP000323324"/>
    </source>
</evidence>
<evidence type="ECO:0000313" key="5">
    <source>
        <dbReference type="EMBL" id="TYB76129.1"/>
    </source>
</evidence>
<dbReference type="EMBL" id="VSKM01000005">
    <property type="protein sequence ID" value="TYB76129.1"/>
    <property type="molecule type" value="Genomic_DNA"/>
</dbReference>
<dbReference type="AlphaFoldDB" id="A0A8H2LEZ3"/>
<evidence type="ECO:0008006" key="7">
    <source>
        <dbReference type="Google" id="ProtNLM"/>
    </source>
</evidence>
<organism evidence="5 6">
    <name type="scientific">Bizionia saleffrena</name>
    <dbReference type="NCBI Taxonomy" id="291189"/>
    <lineage>
        <taxon>Bacteria</taxon>
        <taxon>Pseudomonadati</taxon>
        <taxon>Bacteroidota</taxon>
        <taxon>Flavobacteriia</taxon>
        <taxon>Flavobacteriales</taxon>
        <taxon>Flavobacteriaceae</taxon>
        <taxon>Bizionia</taxon>
    </lineage>
</organism>
<evidence type="ECO:0000256" key="2">
    <source>
        <dbReference type="ARBA" id="ARBA00009852"/>
    </source>
</evidence>
<proteinExistence type="inferred from homology"/>
<dbReference type="RefSeq" id="WP_148369549.1">
    <property type="nucleotide sequence ID" value="NZ_VSKM01000005.1"/>
</dbReference>